<gene>
    <name evidence="2" type="ORF">MJAP1_001228</name>
</gene>
<protein>
    <submittedName>
        <fullName evidence="2">Uncharacterized protein</fullName>
    </submittedName>
</protein>
<sequence>MSGVVEPSTVNRSPGRSPRKFRAVRSPIKQEAQVREAQDPAPELVVDTPPWVANTRKREGASRTELYSLVNDRYPGAPGTALAHAGEEKARSASAQRRESNRKSAAKAEWDHLGLKNLAKKRKSSSPYASEAGSTVGSDTESSTPPSPRRST</sequence>
<feature type="region of interest" description="Disordered" evidence="1">
    <location>
        <begin position="1"/>
        <end position="152"/>
    </location>
</feature>
<dbReference type="RefSeq" id="XP_060121176.1">
    <property type="nucleotide sequence ID" value="XM_060265193.1"/>
</dbReference>
<feature type="compositionally biased region" description="Polar residues" evidence="1">
    <location>
        <begin position="125"/>
        <end position="141"/>
    </location>
</feature>
<organism evidence="2 3">
    <name type="scientific">Malassezia japonica</name>
    <dbReference type="NCBI Taxonomy" id="223818"/>
    <lineage>
        <taxon>Eukaryota</taxon>
        <taxon>Fungi</taxon>
        <taxon>Dikarya</taxon>
        <taxon>Basidiomycota</taxon>
        <taxon>Ustilaginomycotina</taxon>
        <taxon>Malasseziomycetes</taxon>
        <taxon>Malasseziales</taxon>
        <taxon>Malasseziaceae</taxon>
        <taxon>Malassezia</taxon>
    </lineage>
</organism>
<dbReference type="AlphaFoldDB" id="A0AAF0JA40"/>
<evidence type="ECO:0000313" key="2">
    <source>
        <dbReference type="EMBL" id="WFD38279.1"/>
    </source>
</evidence>
<dbReference type="GeneID" id="85224877"/>
<accession>A0AAF0JA40</accession>
<evidence type="ECO:0000256" key="1">
    <source>
        <dbReference type="SAM" id="MobiDB-lite"/>
    </source>
</evidence>
<feature type="compositionally biased region" description="Basic and acidic residues" evidence="1">
    <location>
        <begin position="85"/>
        <end position="114"/>
    </location>
</feature>
<evidence type="ECO:0000313" key="3">
    <source>
        <dbReference type="Proteomes" id="UP001217754"/>
    </source>
</evidence>
<dbReference type="EMBL" id="CP119959">
    <property type="protein sequence ID" value="WFD38279.1"/>
    <property type="molecule type" value="Genomic_DNA"/>
</dbReference>
<dbReference type="Proteomes" id="UP001217754">
    <property type="component" value="Chromosome 2"/>
</dbReference>
<name>A0AAF0JA40_9BASI</name>
<keyword evidence="3" id="KW-1185">Reference proteome</keyword>
<reference evidence="2" key="1">
    <citation type="submission" date="2023-03" db="EMBL/GenBank/DDBJ databases">
        <title>Mating type loci evolution in Malassezia.</title>
        <authorList>
            <person name="Coelho M.A."/>
        </authorList>
    </citation>
    <scope>NUCLEOTIDE SEQUENCE</scope>
    <source>
        <strain evidence="2">CBS 9431</strain>
    </source>
</reference>
<proteinExistence type="predicted"/>